<sequence length="453" mass="48513">MGQPIARETSVYASSIGRGSSVPADVDDWEYEYDENETEDFYFTLDLTTHVPNALLQAETSLQGYHKTTLNGSARRSAAVDTPDGRNADSSDEYDEPSAGQLQIVDLHTARPLVKLDENVYNCAWSTDLGTQFHIAKAGEIRSKVRRVGTVLDIIGTSQTRLLGIPVTLQPRNDVHSSRTPGAAANNALSVDGETGSEIDADEASERLTPALPSGVAEPRVPLQIDRARVKHQAGAQQASFLERLSQIKLKKGESDQVPIYSVKQYHHIDPARQAALKQAGRALDAQRKAKAKEDEVVATGQHPRKRRRKLTHAEKGVERGNQAGAGRQARDAVAQRLGFSDDAPPSNRNGRWARQPPPAENMAYSTSDAPGSTPAGQELVGATMSARPESDATTSAMPVPANSAATALQPHGSTTTPTMPAVANSGSAVAPAQDSNERFSPREAVDAPDDPI</sequence>
<evidence type="ECO:0000256" key="1">
    <source>
        <dbReference type="SAM" id="MobiDB-lite"/>
    </source>
</evidence>
<protein>
    <recommendedName>
        <fullName evidence="2">Transcription factor TFIIIC triple barrel domain-containing protein</fullName>
    </recommendedName>
</protein>
<dbReference type="Proteomes" id="UP000016933">
    <property type="component" value="Unassembled WGS sequence"/>
</dbReference>
<dbReference type="AlphaFoldDB" id="N1PHX8"/>
<organism evidence="3 4">
    <name type="scientific">Dothistroma septosporum (strain NZE10 / CBS 128990)</name>
    <name type="common">Red band needle blight fungus</name>
    <name type="synonym">Mycosphaerella pini</name>
    <dbReference type="NCBI Taxonomy" id="675120"/>
    <lineage>
        <taxon>Eukaryota</taxon>
        <taxon>Fungi</taxon>
        <taxon>Dikarya</taxon>
        <taxon>Ascomycota</taxon>
        <taxon>Pezizomycotina</taxon>
        <taxon>Dothideomycetes</taxon>
        <taxon>Dothideomycetidae</taxon>
        <taxon>Mycosphaerellales</taxon>
        <taxon>Mycosphaerellaceae</taxon>
        <taxon>Dothistroma</taxon>
    </lineage>
</organism>
<name>N1PHX8_DOTSN</name>
<feature type="region of interest" description="Disordered" evidence="1">
    <location>
        <begin position="1"/>
        <end position="24"/>
    </location>
</feature>
<accession>N1PHX8</accession>
<keyword evidence="4" id="KW-1185">Reference proteome</keyword>
<dbReference type="EMBL" id="KB446541">
    <property type="protein sequence ID" value="EME42193.1"/>
    <property type="molecule type" value="Genomic_DNA"/>
</dbReference>
<feature type="compositionally biased region" description="Basic and acidic residues" evidence="1">
    <location>
        <begin position="436"/>
        <end position="446"/>
    </location>
</feature>
<dbReference type="OrthoDB" id="1877767at2759"/>
<proteinExistence type="predicted"/>
<feature type="region of interest" description="Disordered" evidence="1">
    <location>
        <begin position="174"/>
        <end position="198"/>
    </location>
</feature>
<dbReference type="Gene3D" id="2.60.40.4370">
    <property type="match status" value="1"/>
</dbReference>
<reference evidence="4" key="1">
    <citation type="journal article" date="2012" name="PLoS Genet.">
        <title>The genomes of the fungal plant pathogens Cladosporium fulvum and Dothistroma septosporum reveal adaptation to different hosts and lifestyles but also signatures of common ancestry.</title>
        <authorList>
            <person name="de Wit P.J.G.M."/>
            <person name="van der Burgt A."/>
            <person name="Oekmen B."/>
            <person name="Stergiopoulos I."/>
            <person name="Abd-Elsalam K.A."/>
            <person name="Aerts A.L."/>
            <person name="Bahkali A.H."/>
            <person name="Beenen H.G."/>
            <person name="Chettri P."/>
            <person name="Cox M.P."/>
            <person name="Datema E."/>
            <person name="de Vries R.P."/>
            <person name="Dhillon B."/>
            <person name="Ganley A.R."/>
            <person name="Griffiths S.A."/>
            <person name="Guo Y."/>
            <person name="Hamelin R.C."/>
            <person name="Henrissat B."/>
            <person name="Kabir M.S."/>
            <person name="Jashni M.K."/>
            <person name="Kema G."/>
            <person name="Klaubauf S."/>
            <person name="Lapidus A."/>
            <person name="Levasseur A."/>
            <person name="Lindquist E."/>
            <person name="Mehrabi R."/>
            <person name="Ohm R.A."/>
            <person name="Owen T.J."/>
            <person name="Salamov A."/>
            <person name="Schwelm A."/>
            <person name="Schijlen E."/>
            <person name="Sun H."/>
            <person name="van den Burg H.A."/>
            <person name="van Ham R.C.H.J."/>
            <person name="Zhang S."/>
            <person name="Goodwin S.B."/>
            <person name="Grigoriev I.V."/>
            <person name="Collemare J."/>
            <person name="Bradshaw R.E."/>
        </authorList>
    </citation>
    <scope>NUCLEOTIDE SEQUENCE [LARGE SCALE GENOMIC DNA]</scope>
    <source>
        <strain evidence="4">NZE10 / CBS 128990</strain>
    </source>
</reference>
<evidence type="ECO:0000313" key="4">
    <source>
        <dbReference type="Proteomes" id="UP000016933"/>
    </source>
</evidence>
<dbReference type="STRING" id="675120.N1PHX8"/>
<dbReference type="Pfam" id="PF10419">
    <property type="entry name" value="TFIIIC_sub6"/>
    <property type="match status" value="1"/>
</dbReference>
<reference evidence="3 4" key="2">
    <citation type="journal article" date="2012" name="PLoS Pathog.">
        <title>Diverse lifestyles and strategies of plant pathogenesis encoded in the genomes of eighteen Dothideomycetes fungi.</title>
        <authorList>
            <person name="Ohm R.A."/>
            <person name="Feau N."/>
            <person name="Henrissat B."/>
            <person name="Schoch C.L."/>
            <person name="Horwitz B.A."/>
            <person name="Barry K.W."/>
            <person name="Condon B.J."/>
            <person name="Copeland A.C."/>
            <person name="Dhillon B."/>
            <person name="Glaser F."/>
            <person name="Hesse C.N."/>
            <person name="Kosti I."/>
            <person name="LaButti K."/>
            <person name="Lindquist E.A."/>
            <person name="Lucas S."/>
            <person name="Salamov A.A."/>
            <person name="Bradshaw R.E."/>
            <person name="Ciuffetti L."/>
            <person name="Hamelin R.C."/>
            <person name="Kema G.H.J."/>
            <person name="Lawrence C."/>
            <person name="Scott J.A."/>
            <person name="Spatafora J.W."/>
            <person name="Turgeon B.G."/>
            <person name="de Wit P.J.G.M."/>
            <person name="Zhong S."/>
            <person name="Goodwin S.B."/>
            <person name="Grigoriev I.V."/>
        </authorList>
    </citation>
    <scope>NUCLEOTIDE SEQUENCE [LARGE SCALE GENOMIC DNA]</scope>
    <source>
        <strain evidence="4">NZE10 / CBS 128990</strain>
    </source>
</reference>
<dbReference type="OMA" id="TTHVPNA"/>
<feature type="domain" description="Transcription factor TFIIIC triple barrel" evidence="2">
    <location>
        <begin position="36"/>
        <end position="169"/>
    </location>
</feature>
<feature type="region of interest" description="Disordered" evidence="1">
    <location>
        <begin position="72"/>
        <end position="99"/>
    </location>
</feature>
<feature type="compositionally biased region" description="Basic and acidic residues" evidence="1">
    <location>
        <begin position="285"/>
        <end position="296"/>
    </location>
</feature>
<feature type="compositionally biased region" description="Polar residues" evidence="1">
    <location>
        <begin position="404"/>
        <end position="419"/>
    </location>
</feature>
<evidence type="ECO:0000313" key="3">
    <source>
        <dbReference type="EMBL" id="EME42193.1"/>
    </source>
</evidence>
<dbReference type="eggNOG" id="ENOG502SV1F">
    <property type="taxonomic scope" value="Eukaryota"/>
</dbReference>
<dbReference type="InterPro" id="IPR019481">
    <property type="entry name" value="TFIIIC_triple_barrel"/>
</dbReference>
<evidence type="ECO:0000259" key="2">
    <source>
        <dbReference type="Pfam" id="PF10419"/>
    </source>
</evidence>
<gene>
    <name evidence="3" type="ORF">DOTSEDRAFT_73119</name>
</gene>
<dbReference type="HOGENOM" id="CLU_604148_0_0_1"/>
<feature type="region of interest" description="Disordered" evidence="1">
    <location>
        <begin position="280"/>
        <end position="453"/>
    </location>
</feature>